<gene>
    <name evidence="2" type="ORF">GCM10010126_24040</name>
</gene>
<sequence length="105" mass="10947">MSVTASVEILFSDHAPHGSPGSGSGDFFPSGPSPEAFPNGNTRSSSAVVTVMHSQSPVKKRNGLLGSKRYGPPAAIRETLATHHLGMTPLWCDVATDGSLSYSHL</sequence>
<proteinExistence type="predicted"/>
<organism evidence="2 3">
    <name type="scientific">Planomonospora parontospora</name>
    <dbReference type="NCBI Taxonomy" id="58119"/>
    <lineage>
        <taxon>Bacteria</taxon>
        <taxon>Bacillati</taxon>
        <taxon>Actinomycetota</taxon>
        <taxon>Actinomycetes</taxon>
        <taxon>Streptosporangiales</taxon>
        <taxon>Streptosporangiaceae</taxon>
        <taxon>Planomonospora</taxon>
    </lineage>
</organism>
<dbReference type="AlphaFoldDB" id="A0AA37F406"/>
<evidence type="ECO:0000313" key="2">
    <source>
        <dbReference type="EMBL" id="GGK63886.1"/>
    </source>
</evidence>
<feature type="compositionally biased region" description="Low complexity" evidence="1">
    <location>
        <begin position="25"/>
        <end position="34"/>
    </location>
</feature>
<accession>A0AA37F406</accession>
<name>A0AA37F406_9ACTN</name>
<dbReference type="EMBL" id="BMQD01000006">
    <property type="protein sequence ID" value="GGK63886.1"/>
    <property type="molecule type" value="Genomic_DNA"/>
</dbReference>
<comment type="caution">
    <text evidence="2">The sequence shown here is derived from an EMBL/GenBank/DDBJ whole genome shotgun (WGS) entry which is preliminary data.</text>
</comment>
<evidence type="ECO:0000256" key="1">
    <source>
        <dbReference type="SAM" id="MobiDB-lite"/>
    </source>
</evidence>
<protein>
    <submittedName>
        <fullName evidence="2">Uncharacterized protein</fullName>
    </submittedName>
</protein>
<evidence type="ECO:0000313" key="3">
    <source>
        <dbReference type="Proteomes" id="UP000627984"/>
    </source>
</evidence>
<feature type="compositionally biased region" description="Polar residues" evidence="1">
    <location>
        <begin position="39"/>
        <end position="48"/>
    </location>
</feature>
<reference evidence="2" key="1">
    <citation type="journal article" date="2014" name="Int. J. Syst. Evol. Microbiol.">
        <title>Complete genome sequence of Corynebacterium casei LMG S-19264T (=DSM 44701T), isolated from a smear-ripened cheese.</title>
        <authorList>
            <consortium name="US DOE Joint Genome Institute (JGI-PGF)"/>
            <person name="Walter F."/>
            <person name="Albersmeier A."/>
            <person name="Kalinowski J."/>
            <person name="Ruckert C."/>
        </authorList>
    </citation>
    <scope>NUCLEOTIDE SEQUENCE</scope>
    <source>
        <strain evidence="2">JCM 3093</strain>
    </source>
</reference>
<feature type="region of interest" description="Disordered" evidence="1">
    <location>
        <begin position="12"/>
        <end position="48"/>
    </location>
</feature>
<dbReference type="Proteomes" id="UP000627984">
    <property type="component" value="Unassembled WGS sequence"/>
</dbReference>
<reference evidence="2" key="2">
    <citation type="submission" date="2022-09" db="EMBL/GenBank/DDBJ databases">
        <authorList>
            <person name="Sun Q."/>
            <person name="Ohkuma M."/>
        </authorList>
    </citation>
    <scope>NUCLEOTIDE SEQUENCE</scope>
    <source>
        <strain evidence="2">JCM 3093</strain>
    </source>
</reference>